<feature type="transmembrane region" description="Helical" evidence="1">
    <location>
        <begin position="50"/>
        <end position="70"/>
    </location>
</feature>
<organism evidence="2 3">
    <name type="scientific">Algimonas arctica</name>
    <dbReference type="NCBI Taxonomy" id="1479486"/>
    <lineage>
        <taxon>Bacteria</taxon>
        <taxon>Pseudomonadati</taxon>
        <taxon>Pseudomonadota</taxon>
        <taxon>Alphaproteobacteria</taxon>
        <taxon>Maricaulales</taxon>
        <taxon>Robiginitomaculaceae</taxon>
        <taxon>Algimonas</taxon>
    </lineage>
</organism>
<name>A0A8J3CPY4_9PROT</name>
<feature type="transmembrane region" description="Helical" evidence="1">
    <location>
        <begin position="16"/>
        <end position="38"/>
    </location>
</feature>
<gene>
    <name evidence="2" type="ORF">GCM10009069_15640</name>
</gene>
<evidence type="ECO:0000313" key="3">
    <source>
        <dbReference type="Proteomes" id="UP000634004"/>
    </source>
</evidence>
<reference evidence="2" key="1">
    <citation type="journal article" date="2014" name="Int. J. Syst. Evol. Microbiol.">
        <title>Complete genome sequence of Corynebacterium casei LMG S-19264T (=DSM 44701T), isolated from a smear-ripened cheese.</title>
        <authorList>
            <consortium name="US DOE Joint Genome Institute (JGI-PGF)"/>
            <person name="Walter F."/>
            <person name="Albersmeier A."/>
            <person name="Kalinowski J."/>
            <person name="Ruckert C."/>
        </authorList>
    </citation>
    <scope>NUCLEOTIDE SEQUENCE</scope>
    <source>
        <strain evidence="2">KCTC 32513</strain>
    </source>
</reference>
<proteinExistence type="predicted"/>
<dbReference type="AlphaFoldDB" id="A0A8J3CPY4"/>
<keyword evidence="1" id="KW-0812">Transmembrane</keyword>
<dbReference type="RefSeq" id="WP_189497139.1">
    <property type="nucleotide sequence ID" value="NZ_BMZH01000005.1"/>
</dbReference>
<evidence type="ECO:0000313" key="2">
    <source>
        <dbReference type="EMBL" id="GHA93443.1"/>
    </source>
</evidence>
<evidence type="ECO:0000256" key="1">
    <source>
        <dbReference type="SAM" id="Phobius"/>
    </source>
</evidence>
<comment type="caution">
    <text evidence="2">The sequence shown here is derived from an EMBL/GenBank/DDBJ whole genome shotgun (WGS) entry which is preliminary data.</text>
</comment>
<dbReference type="EMBL" id="BMZH01000005">
    <property type="protein sequence ID" value="GHA93443.1"/>
    <property type="molecule type" value="Genomic_DNA"/>
</dbReference>
<accession>A0A8J3CPY4</accession>
<protein>
    <submittedName>
        <fullName evidence="2">Uncharacterized protein</fullName>
    </submittedName>
</protein>
<keyword evidence="3" id="KW-1185">Reference proteome</keyword>
<keyword evidence="1" id="KW-1133">Transmembrane helix</keyword>
<reference evidence="2" key="2">
    <citation type="submission" date="2020-09" db="EMBL/GenBank/DDBJ databases">
        <authorList>
            <person name="Sun Q."/>
            <person name="Kim S."/>
        </authorList>
    </citation>
    <scope>NUCLEOTIDE SEQUENCE</scope>
    <source>
        <strain evidence="2">KCTC 32513</strain>
    </source>
</reference>
<dbReference type="Proteomes" id="UP000634004">
    <property type="component" value="Unassembled WGS sequence"/>
</dbReference>
<sequence>MSPEAVSRRWLSLRCWLIRTVCPAAIALIVVLGLLRALGPSETTLDHTAVMVGFAALYFTLFRGGHMLMIRSLHSEMMKNHPDAYRGKLARMTQGDLRRRNLGFTLARVKRDILVEARDADTRKRDQLFNRKK</sequence>
<keyword evidence="1" id="KW-0472">Membrane</keyword>